<dbReference type="AlphaFoldDB" id="A0AA35Q1N0"/>
<accession>A0AA35Q1N0</accession>
<gene>
    <name evidence="1" type="ORF">CCHLO57077_00010005</name>
</gene>
<protein>
    <submittedName>
        <fullName evidence="1">Uncharacterized protein</fullName>
    </submittedName>
</protein>
<proteinExistence type="predicted"/>
<dbReference type="Proteomes" id="UP001160390">
    <property type="component" value="Unassembled WGS sequence"/>
</dbReference>
<evidence type="ECO:0000313" key="2">
    <source>
        <dbReference type="Proteomes" id="UP001160390"/>
    </source>
</evidence>
<dbReference type="EMBL" id="CABFNP030001042">
    <property type="protein sequence ID" value="CAI6090766.1"/>
    <property type="molecule type" value="Genomic_DNA"/>
</dbReference>
<comment type="caution">
    <text evidence="1">The sequence shown here is derived from an EMBL/GenBank/DDBJ whole genome shotgun (WGS) entry which is preliminary data.</text>
</comment>
<evidence type="ECO:0000313" key="1">
    <source>
        <dbReference type="EMBL" id="CAI6090766.1"/>
    </source>
</evidence>
<keyword evidence="2" id="KW-1185">Reference proteome</keyword>
<sequence>MAAECTRNCGCAGCGVVSSVSFVQSGSKWTATAPNWGTAVLNDDDNTITVTNTGSKWASFNLYGASCITLEAGDTCTSTRLSSEVPSRGLMVLRTDCGQLLTGNAFGSWDELGSTAR</sequence>
<reference evidence="1" key="1">
    <citation type="submission" date="2023-01" db="EMBL/GenBank/DDBJ databases">
        <authorList>
            <person name="Piombo E."/>
        </authorList>
    </citation>
    <scope>NUCLEOTIDE SEQUENCE</scope>
</reference>
<name>A0AA35Q1N0_9HYPO</name>
<organism evidence="1 2">
    <name type="scientific">Clonostachys chloroleuca</name>
    <dbReference type="NCBI Taxonomy" id="1926264"/>
    <lineage>
        <taxon>Eukaryota</taxon>
        <taxon>Fungi</taxon>
        <taxon>Dikarya</taxon>
        <taxon>Ascomycota</taxon>
        <taxon>Pezizomycotina</taxon>
        <taxon>Sordariomycetes</taxon>
        <taxon>Hypocreomycetidae</taxon>
        <taxon>Hypocreales</taxon>
        <taxon>Bionectriaceae</taxon>
        <taxon>Clonostachys</taxon>
    </lineage>
</organism>